<dbReference type="SUPFAM" id="SSF142338">
    <property type="entry name" value="CofD-like"/>
    <property type="match status" value="1"/>
</dbReference>
<evidence type="ECO:0000313" key="3">
    <source>
        <dbReference type="EMBL" id="OHA46717.1"/>
    </source>
</evidence>
<dbReference type="GO" id="GO:0043743">
    <property type="term" value="F:LPPG:FO 2-phospho-L-lactate transferase activity"/>
    <property type="evidence" value="ECO:0007669"/>
    <property type="project" value="InterPro"/>
</dbReference>
<reference evidence="3 4" key="1">
    <citation type="journal article" date="2016" name="Nat. Commun.">
        <title>Thousands of microbial genomes shed light on interconnected biogeochemical processes in an aquifer system.</title>
        <authorList>
            <person name="Anantharaman K."/>
            <person name="Brown C.T."/>
            <person name="Hug L.A."/>
            <person name="Sharon I."/>
            <person name="Castelle C.J."/>
            <person name="Probst A.J."/>
            <person name="Thomas B.C."/>
            <person name="Singh A."/>
            <person name="Wilkins M.J."/>
            <person name="Karaoz U."/>
            <person name="Brodie E.L."/>
            <person name="Williams K.H."/>
            <person name="Hubbard S.S."/>
            <person name="Banfield J.F."/>
        </authorList>
    </citation>
    <scope>NUCLEOTIDE SEQUENCE [LARGE SCALE GENOMIC DNA]</scope>
</reference>
<dbReference type="Proteomes" id="UP000178869">
    <property type="component" value="Unassembled WGS sequence"/>
</dbReference>
<dbReference type="HAMAP" id="MF_00973">
    <property type="entry name" value="Gluconeogen_factor"/>
    <property type="match status" value="1"/>
</dbReference>
<evidence type="ECO:0000256" key="1">
    <source>
        <dbReference type="ARBA" id="ARBA00022490"/>
    </source>
</evidence>
<comment type="similarity">
    <text evidence="2">Belongs to the gluconeogenesis factor family.</text>
</comment>
<dbReference type="PANTHER" id="PTHR30135">
    <property type="entry name" value="UNCHARACTERIZED PROTEIN YVCK-RELATED"/>
    <property type="match status" value="1"/>
</dbReference>
<comment type="function">
    <text evidence="2">Required for morphogenesis under gluconeogenic growth conditions.</text>
</comment>
<name>A0A1G2PEI6_9BACT</name>
<gene>
    <name evidence="3" type="ORF">A2828_02345</name>
</gene>
<dbReference type="AlphaFoldDB" id="A0A1G2PEI6"/>
<comment type="caution">
    <text evidence="3">The sequence shown here is derived from an EMBL/GenBank/DDBJ whole genome shotgun (WGS) entry which is preliminary data.</text>
</comment>
<keyword evidence="1 2" id="KW-0963">Cytoplasm</keyword>
<sequence>MAKRKNIVVIGGGTGVFNVLSGLKHSRHNLSAIVTMADDGGSTGFLRAEFGILPPGDIRRVLVALSHNEKTLADLFTYRFEEGKGLAGHSLGNLLLAALERLHGSFDRAVEEAGVILQIRGQVIPVTFDNIRLVAHLADGRIIKGEANIDRPKGNGKRSKIVRVKLIPKAKANPKALEVIRKADLIVLGPGDLYTSIIPNLLVRGIASAITKSRAKKVFVVNIMTKRGETDGFSVHHFVEIVERYLGPQKTLSHIVINTGVPEKKLLKKYKKTEGAELVIYKGEFIRPQHFRVQTASFIRKNSKFIRHDPKKLARALISIVRG</sequence>
<dbReference type="CDD" id="cd07187">
    <property type="entry name" value="YvcK_like"/>
    <property type="match status" value="1"/>
</dbReference>
<dbReference type="Pfam" id="PF01933">
    <property type="entry name" value="CofD"/>
    <property type="match status" value="1"/>
</dbReference>
<dbReference type="EMBL" id="MHSR01000013">
    <property type="protein sequence ID" value="OHA46717.1"/>
    <property type="molecule type" value="Genomic_DNA"/>
</dbReference>
<dbReference type="PANTHER" id="PTHR30135:SF3">
    <property type="entry name" value="GLUCONEOGENESIS FACTOR-RELATED"/>
    <property type="match status" value="1"/>
</dbReference>
<accession>A0A1G2PEI6</accession>
<dbReference type="NCBIfam" id="TIGR01826">
    <property type="entry name" value="CofD_related"/>
    <property type="match status" value="1"/>
</dbReference>
<protein>
    <recommendedName>
        <fullName evidence="2">Putative gluconeogenesis factor</fullName>
    </recommendedName>
</protein>
<evidence type="ECO:0000256" key="2">
    <source>
        <dbReference type="HAMAP-Rule" id="MF_00973"/>
    </source>
</evidence>
<dbReference type="InterPro" id="IPR038136">
    <property type="entry name" value="CofD-like_dom_sf"/>
</dbReference>
<dbReference type="GO" id="GO:0008360">
    <property type="term" value="P:regulation of cell shape"/>
    <property type="evidence" value="ECO:0007669"/>
    <property type="project" value="UniProtKB-UniRule"/>
</dbReference>
<evidence type="ECO:0000313" key="4">
    <source>
        <dbReference type="Proteomes" id="UP000178869"/>
    </source>
</evidence>
<organism evidence="3 4">
    <name type="scientific">Candidatus Terrybacteria bacterium RIFCSPHIGHO2_01_FULL_43_35</name>
    <dbReference type="NCBI Taxonomy" id="1802361"/>
    <lineage>
        <taxon>Bacteria</taxon>
        <taxon>Candidatus Terryibacteriota</taxon>
    </lineage>
</organism>
<dbReference type="Gene3D" id="3.40.50.10680">
    <property type="entry name" value="CofD-like domains"/>
    <property type="match status" value="1"/>
</dbReference>
<dbReference type="InterPro" id="IPR002882">
    <property type="entry name" value="CofD"/>
</dbReference>
<proteinExistence type="inferred from homology"/>
<dbReference type="GO" id="GO:0005737">
    <property type="term" value="C:cytoplasm"/>
    <property type="evidence" value="ECO:0007669"/>
    <property type="project" value="UniProtKB-SubCell"/>
</dbReference>
<comment type="subcellular location">
    <subcellularLocation>
        <location evidence="2">Cytoplasm</location>
    </subcellularLocation>
</comment>
<dbReference type="InterPro" id="IPR010119">
    <property type="entry name" value="Gluconeogen_factor"/>
</dbReference>